<gene>
    <name evidence="3" type="primary">BZIP17</name>
    <name evidence="3" type="ORF">SDJN03_28486</name>
</gene>
<name>A0AAV6LX73_9ROSI</name>
<dbReference type="GO" id="GO:0005886">
    <property type="term" value="C:plasma membrane"/>
    <property type="evidence" value="ECO:0007669"/>
    <property type="project" value="TreeGrafter"/>
</dbReference>
<protein>
    <submittedName>
        <fullName evidence="3">BZIP transcription factor 17</fullName>
    </submittedName>
</protein>
<keyword evidence="4" id="KW-1185">Reference proteome</keyword>
<evidence type="ECO:0000259" key="2">
    <source>
        <dbReference type="PROSITE" id="PS50217"/>
    </source>
</evidence>
<keyword evidence="1" id="KW-0175">Coiled coil</keyword>
<evidence type="ECO:0000313" key="3">
    <source>
        <dbReference type="EMBL" id="KAG6571758.1"/>
    </source>
</evidence>
<dbReference type="AlphaFoldDB" id="A0AAV6LX73"/>
<dbReference type="PANTHER" id="PTHR45081">
    <property type="entry name" value="EF HAND FAMILY PROTEIN, PUTATIVE, EXPRESSED-RELATED"/>
    <property type="match status" value="1"/>
</dbReference>
<feature type="coiled-coil region" evidence="1">
    <location>
        <begin position="58"/>
        <end position="106"/>
    </location>
</feature>
<evidence type="ECO:0000313" key="4">
    <source>
        <dbReference type="Proteomes" id="UP000685013"/>
    </source>
</evidence>
<dbReference type="Pfam" id="PF00170">
    <property type="entry name" value="bZIP_1"/>
    <property type="match status" value="1"/>
</dbReference>
<dbReference type="Proteomes" id="UP000685013">
    <property type="component" value="Chromosome 19"/>
</dbReference>
<accession>A0AAV6LX73</accession>
<dbReference type="InterPro" id="IPR004827">
    <property type="entry name" value="bZIP"/>
</dbReference>
<proteinExistence type="predicted"/>
<dbReference type="SMART" id="SM00338">
    <property type="entry name" value="BRLZ"/>
    <property type="match status" value="1"/>
</dbReference>
<reference evidence="3 4" key="1">
    <citation type="journal article" date="2021" name="Hortic Res">
        <title>The domestication of Cucurbita argyrosperma as revealed by the genome of its wild relative.</title>
        <authorList>
            <person name="Barrera-Redondo J."/>
            <person name="Sanchez-de la Vega G."/>
            <person name="Aguirre-Liguori J.A."/>
            <person name="Castellanos-Morales G."/>
            <person name="Gutierrez-Guerrero Y.T."/>
            <person name="Aguirre-Dugua X."/>
            <person name="Aguirre-Planter E."/>
            <person name="Tenaillon M.I."/>
            <person name="Lira-Saade R."/>
            <person name="Eguiarte L.E."/>
        </authorList>
    </citation>
    <scope>NUCLEOTIDE SEQUENCE [LARGE SCALE GENOMIC DNA]</scope>
    <source>
        <strain evidence="3">JBR-2021</strain>
    </source>
</reference>
<dbReference type="PANTHER" id="PTHR45081:SF1">
    <property type="entry name" value="EF HAND FAMILY PROTEIN, PUTATIVE, EXPRESSED-RELATED"/>
    <property type="match status" value="1"/>
</dbReference>
<feature type="non-terminal residue" evidence="3">
    <location>
        <position position="1"/>
    </location>
</feature>
<dbReference type="PROSITE" id="PS50217">
    <property type="entry name" value="BZIP"/>
    <property type="match status" value="1"/>
</dbReference>
<organism evidence="3 4">
    <name type="scientific">Cucurbita argyrosperma subsp. sororia</name>
    <dbReference type="NCBI Taxonomy" id="37648"/>
    <lineage>
        <taxon>Eukaryota</taxon>
        <taxon>Viridiplantae</taxon>
        <taxon>Streptophyta</taxon>
        <taxon>Embryophyta</taxon>
        <taxon>Tracheophyta</taxon>
        <taxon>Spermatophyta</taxon>
        <taxon>Magnoliopsida</taxon>
        <taxon>eudicotyledons</taxon>
        <taxon>Gunneridae</taxon>
        <taxon>Pentapetalae</taxon>
        <taxon>rosids</taxon>
        <taxon>fabids</taxon>
        <taxon>Cucurbitales</taxon>
        <taxon>Cucurbitaceae</taxon>
        <taxon>Cucurbiteae</taxon>
        <taxon>Cucurbita</taxon>
    </lineage>
</organism>
<feature type="domain" description="BZIP" evidence="2">
    <location>
        <begin position="61"/>
        <end position="124"/>
    </location>
</feature>
<sequence>MNCPSSNAKYYDVIVNQKIKSEEIGKICMTKRKKDLDEGNPDLRLESINPQLSSCALNEDEEKKKARLMKNRESAQLSRHRKKHYVEELEDKLRSIHSTIAELNSKISYVMTENAGLRQQLSGNGMCQPPPPTRSKKNEIPVVNDIFGNVEGVPGTLAFVGNRLVERIGDVFGAFWEKSGHDYASFLKELGVLRTRADRARSREEAFGGHMTIDRVLYEHQLFKEALVNFKRACELQATDVRTHFRARNCLYVLGRYKEEKEELMLVLVAAEILCSTHFRALKLLGSALFGVPLKRESGWHTMPLYGNL</sequence>
<dbReference type="EMBL" id="JAGKQH010000019">
    <property type="protein sequence ID" value="KAG6571758.1"/>
    <property type="molecule type" value="Genomic_DNA"/>
</dbReference>
<dbReference type="CDD" id="cd14704">
    <property type="entry name" value="bZIP_HY5-like"/>
    <property type="match status" value="1"/>
</dbReference>
<evidence type="ECO:0000256" key="1">
    <source>
        <dbReference type="SAM" id="Coils"/>
    </source>
</evidence>
<comment type="caution">
    <text evidence="3">The sequence shown here is derived from an EMBL/GenBank/DDBJ whole genome shotgun (WGS) entry which is preliminary data.</text>
</comment>
<dbReference type="GO" id="GO:0003700">
    <property type="term" value="F:DNA-binding transcription factor activity"/>
    <property type="evidence" value="ECO:0007669"/>
    <property type="project" value="InterPro"/>
</dbReference>